<dbReference type="STRING" id="1195763.ABT56_06090"/>
<dbReference type="PATRIC" id="fig|1195763.3.peg.1293"/>
<evidence type="ECO:0000313" key="3">
    <source>
        <dbReference type="Proteomes" id="UP000036097"/>
    </source>
</evidence>
<gene>
    <name evidence="2" type="ORF">ABT56_06090</name>
</gene>
<sequence length="114" mass="13263">MAMVWVVMPIVLSYWLQAAHFLRIGNGVGFWCSFLFPLLLVIKARWVPKVVMLGLVVISVNWVFVTYQILVERLMQGGDWLRMLLIMGFVICFTLMSMAMFYTNALTRRYCGMK</sequence>
<dbReference type="Proteomes" id="UP000036097">
    <property type="component" value="Unassembled WGS sequence"/>
</dbReference>
<organism evidence="2 3">
    <name type="scientific">Photobacterium aquae</name>
    <dbReference type="NCBI Taxonomy" id="1195763"/>
    <lineage>
        <taxon>Bacteria</taxon>
        <taxon>Pseudomonadati</taxon>
        <taxon>Pseudomonadota</taxon>
        <taxon>Gammaproteobacteria</taxon>
        <taxon>Vibrionales</taxon>
        <taxon>Vibrionaceae</taxon>
        <taxon>Photobacterium</taxon>
    </lineage>
</organism>
<name>A0A0J1H5X7_9GAMM</name>
<proteinExistence type="predicted"/>
<keyword evidence="1" id="KW-0472">Membrane</keyword>
<dbReference type="EMBL" id="LDOT01000006">
    <property type="protein sequence ID" value="KLV07123.1"/>
    <property type="molecule type" value="Genomic_DNA"/>
</dbReference>
<comment type="caution">
    <text evidence="2">The sequence shown here is derived from an EMBL/GenBank/DDBJ whole genome shotgun (WGS) entry which is preliminary data.</text>
</comment>
<feature type="transmembrane region" description="Helical" evidence="1">
    <location>
        <begin position="28"/>
        <end position="44"/>
    </location>
</feature>
<keyword evidence="1" id="KW-1133">Transmembrane helix</keyword>
<evidence type="ECO:0000313" key="2">
    <source>
        <dbReference type="EMBL" id="KLV07123.1"/>
    </source>
</evidence>
<accession>A0A0J1H5X7</accession>
<keyword evidence="1" id="KW-0812">Transmembrane</keyword>
<feature type="transmembrane region" description="Helical" evidence="1">
    <location>
        <begin position="51"/>
        <end position="71"/>
    </location>
</feature>
<reference evidence="2 3" key="1">
    <citation type="submission" date="2015-05" db="EMBL/GenBank/DDBJ databases">
        <title>Photobacterium galathea sp. nov.</title>
        <authorList>
            <person name="Machado H."/>
            <person name="Gram L."/>
        </authorList>
    </citation>
    <scope>NUCLEOTIDE SEQUENCE [LARGE SCALE GENOMIC DNA]</scope>
    <source>
        <strain evidence="2 3">CGMCC 1.12159</strain>
    </source>
</reference>
<keyword evidence="3" id="KW-1185">Reference proteome</keyword>
<evidence type="ECO:0000256" key="1">
    <source>
        <dbReference type="SAM" id="Phobius"/>
    </source>
</evidence>
<dbReference type="AlphaFoldDB" id="A0A0J1H5X7"/>
<feature type="transmembrane region" description="Helical" evidence="1">
    <location>
        <begin position="83"/>
        <end position="105"/>
    </location>
</feature>
<protein>
    <submittedName>
        <fullName evidence="2">Uncharacterized protein</fullName>
    </submittedName>
</protein>